<feature type="transmembrane region" description="Helical" evidence="1">
    <location>
        <begin position="104"/>
        <end position="126"/>
    </location>
</feature>
<reference evidence="2 3" key="1">
    <citation type="submission" date="2019-02" db="EMBL/GenBank/DDBJ databases">
        <title>Shewanella sp. D4-2 isolated from Dokdo Island.</title>
        <authorList>
            <person name="Baek K."/>
        </authorList>
    </citation>
    <scope>NUCLEOTIDE SEQUENCE [LARGE SCALE GENOMIC DNA]</scope>
    <source>
        <strain evidence="2 3">D4-2</strain>
    </source>
</reference>
<dbReference type="RefSeq" id="WP_130599367.1">
    <property type="nucleotide sequence ID" value="NZ_CP036200.1"/>
</dbReference>
<evidence type="ECO:0008006" key="4">
    <source>
        <dbReference type="Google" id="ProtNLM"/>
    </source>
</evidence>
<dbReference type="Pfam" id="PF11391">
    <property type="entry name" value="DUF2798"/>
    <property type="match status" value="1"/>
</dbReference>
<protein>
    <recommendedName>
        <fullName evidence="4">DUF2798 domain-containing protein</fullName>
    </recommendedName>
</protein>
<sequence length="143" mass="15864">MSENQNNSRRTFGLLVSITFSLAMNLIFLTAYKQPFDMFNWLMQLPLTIPAGALVGIGVSVFITTYAPELPHHFKGLLFSFLMSVVMSAIMVPFALIPRVGFDVLVLIKAVGIGVPVGMFVAYLVVPMCNWLVFRKYGMPKLG</sequence>
<dbReference type="OrthoDB" id="9844835at2"/>
<dbReference type="InterPro" id="IPR021529">
    <property type="entry name" value="DUF2798"/>
</dbReference>
<organism evidence="2 3">
    <name type="scientific">Shewanella maritima</name>
    <dbReference type="NCBI Taxonomy" id="2520507"/>
    <lineage>
        <taxon>Bacteria</taxon>
        <taxon>Pseudomonadati</taxon>
        <taxon>Pseudomonadota</taxon>
        <taxon>Gammaproteobacteria</taxon>
        <taxon>Alteromonadales</taxon>
        <taxon>Shewanellaceae</taxon>
        <taxon>Shewanella</taxon>
    </lineage>
</organism>
<keyword evidence="1" id="KW-1133">Transmembrane helix</keyword>
<keyword evidence="1" id="KW-0812">Transmembrane</keyword>
<gene>
    <name evidence="2" type="ORF">EXU30_09145</name>
</gene>
<dbReference type="EMBL" id="CP036200">
    <property type="protein sequence ID" value="QBF82839.1"/>
    <property type="molecule type" value="Genomic_DNA"/>
</dbReference>
<dbReference type="Proteomes" id="UP000291106">
    <property type="component" value="Chromosome"/>
</dbReference>
<keyword evidence="3" id="KW-1185">Reference proteome</keyword>
<keyword evidence="1" id="KW-0472">Membrane</keyword>
<feature type="transmembrane region" description="Helical" evidence="1">
    <location>
        <begin position="77"/>
        <end position="98"/>
    </location>
</feature>
<dbReference type="KEGG" id="smai:EXU30_09145"/>
<accession>A0A411PGV1</accession>
<dbReference type="AlphaFoldDB" id="A0A411PGV1"/>
<evidence type="ECO:0000313" key="2">
    <source>
        <dbReference type="EMBL" id="QBF82839.1"/>
    </source>
</evidence>
<proteinExistence type="predicted"/>
<evidence type="ECO:0000256" key="1">
    <source>
        <dbReference type="SAM" id="Phobius"/>
    </source>
</evidence>
<name>A0A411PGV1_9GAMM</name>
<feature type="transmembrane region" description="Helical" evidence="1">
    <location>
        <begin position="12"/>
        <end position="32"/>
    </location>
</feature>
<feature type="transmembrane region" description="Helical" evidence="1">
    <location>
        <begin position="44"/>
        <end position="65"/>
    </location>
</feature>
<evidence type="ECO:0000313" key="3">
    <source>
        <dbReference type="Proteomes" id="UP000291106"/>
    </source>
</evidence>